<evidence type="ECO:0000259" key="1">
    <source>
        <dbReference type="PROSITE" id="PS50206"/>
    </source>
</evidence>
<dbReference type="Proteomes" id="UP000279029">
    <property type="component" value="Chromosome"/>
</dbReference>
<name>A0A3P7PIP0_9FIRM</name>
<dbReference type="SUPFAM" id="SSF52821">
    <property type="entry name" value="Rhodanese/Cell cycle control phosphatase"/>
    <property type="match status" value="1"/>
</dbReference>
<dbReference type="PANTHER" id="PTHR43031:SF1">
    <property type="entry name" value="PYRIDINE NUCLEOTIDE-DISULPHIDE OXIDOREDUCTASE"/>
    <property type="match status" value="1"/>
</dbReference>
<dbReference type="EMBL" id="LR130778">
    <property type="protein sequence ID" value="VDN48798.1"/>
    <property type="molecule type" value="Genomic_DNA"/>
</dbReference>
<dbReference type="OrthoDB" id="9800872at2"/>
<dbReference type="PANTHER" id="PTHR43031">
    <property type="entry name" value="FAD-DEPENDENT OXIDOREDUCTASE"/>
    <property type="match status" value="1"/>
</dbReference>
<organism evidence="2 3">
    <name type="scientific">Petrocella atlantisensis</name>
    <dbReference type="NCBI Taxonomy" id="2173034"/>
    <lineage>
        <taxon>Bacteria</taxon>
        <taxon>Bacillati</taxon>
        <taxon>Bacillota</taxon>
        <taxon>Clostridia</taxon>
        <taxon>Lachnospirales</taxon>
        <taxon>Vallitaleaceae</taxon>
        <taxon>Petrocella</taxon>
    </lineage>
</organism>
<protein>
    <submittedName>
        <fullName evidence="2">Rhodanese-like domain-containing protein</fullName>
    </submittedName>
</protein>
<dbReference type="InterPro" id="IPR001763">
    <property type="entry name" value="Rhodanese-like_dom"/>
</dbReference>
<dbReference type="PROSITE" id="PS50206">
    <property type="entry name" value="RHODANESE_3"/>
    <property type="match status" value="1"/>
</dbReference>
<dbReference type="Pfam" id="PF00581">
    <property type="entry name" value="Rhodanese"/>
    <property type="match status" value="1"/>
</dbReference>
<keyword evidence="3" id="KW-1185">Reference proteome</keyword>
<dbReference type="KEGG" id="cbar:PATL70BA_2890"/>
<feature type="domain" description="Rhodanese" evidence="1">
    <location>
        <begin position="36"/>
        <end position="122"/>
    </location>
</feature>
<dbReference type="InterPro" id="IPR036873">
    <property type="entry name" value="Rhodanese-like_dom_sf"/>
</dbReference>
<evidence type="ECO:0000313" key="2">
    <source>
        <dbReference type="EMBL" id="VDN48798.1"/>
    </source>
</evidence>
<dbReference type="Gene3D" id="3.40.250.10">
    <property type="entry name" value="Rhodanese-like domain"/>
    <property type="match status" value="1"/>
</dbReference>
<dbReference type="PROSITE" id="PS51257">
    <property type="entry name" value="PROKAR_LIPOPROTEIN"/>
    <property type="match status" value="1"/>
</dbReference>
<proteinExistence type="predicted"/>
<gene>
    <name evidence="2" type="ORF">PATL70BA_2890</name>
</gene>
<dbReference type="SMART" id="SM00450">
    <property type="entry name" value="RHOD"/>
    <property type="match status" value="1"/>
</dbReference>
<accession>A0A3P7PIP0</accession>
<reference evidence="2 3" key="1">
    <citation type="submission" date="2018-09" db="EMBL/GenBank/DDBJ databases">
        <authorList>
            <person name="Postec A."/>
        </authorList>
    </citation>
    <scope>NUCLEOTIDE SEQUENCE [LARGE SCALE GENOMIC DNA]</scope>
    <source>
        <strain evidence="2">70B-A</strain>
    </source>
</reference>
<sequence length="123" mass="13749">MKKITVVTLIILALLVGCGQNDSRITAEEAKNIMDTEDDFLLVDVRTQEEFDSGYIPGALLIPHTDIREKAPDLLPDLDQKILVYCRSGNRSEVATKALMDMGYTNVLDMGGINDWNYDIVKD</sequence>
<dbReference type="RefSeq" id="WP_125137878.1">
    <property type="nucleotide sequence ID" value="NZ_LR130778.1"/>
</dbReference>
<dbReference type="CDD" id="cd00158">
    <property type="entry name" value="RHOD"/>
    <property type="match status" value="1"/>
</dbReference>
<dbReference type="InterPro" id="IPR050229">
    <property type="entry name" value="GlpE_sulfurtransferase"/>
</dbReference>
<evidence type="ECO:0000313" key="3">
    <source>
        <dbReference type="Proteomes" id="UP000279029"/>
    </source>
</evidence>
<dbReference type="AlphaFoldDB" id="A0A3P7PIP0"/>